<evidence type="ECO:0000313" key="6">
    <source>
        <dbReference type="Proteomes" id="UP000037460"/>
    </source>
</evidence>
<name>A0A0M0LNU8_9EUKA</name>
<keyword evidence="6" id="KW-1185">Reference proteome</keyword>
<dbReference type="InterPro" id="IPR033453">
    <property type="entry name" value="Glyco_hydro_30_TIM-barrel"/>
</dbReference>
<feature type="domain" description="Glycosyl hydrolase family 30 TIM-barrel" evidence="4">
    <location>
        <begin position="257"/>
        <end position="333"/>
    </location>
</feature>
<dbReference type="InterPro" id="IPR001139">
    <property type="entry name" value="Glyco_hydro_30"/>
</dbReference>
<organism evidence="5 6">
    <name type="scientific">Chrysochromulina tobinii</name>
    <dbReference type="NCBI Taxonomy" id="1460289"/>
    <lineage>
        <taxon>Eukaryota</taxon>
        <taxon>Haptista</taxon>
        <taxon>Haptophyta</taxon>
        <taxon>Prymnesiophyceae</taxon>
        <taxon>Prymnesiales</taxon>
        <taxon>Chrysochromulinaceae</taxon>
        <taxon>Chrysochromulina</taxon>
    </lineage>
</organism>
<accession>A0A0M0LNU8</accession>
<keyword evidence="3" id="KW-0378">Hydrolase</keyword>
<proteinExistence type="inferred from homology"/>
<dbReference type="PANTHER" id="PTHR11069:SF23">
    <property type="entry name" value="LYSOSOMAL ACID GLUCOSYLCERAMIDASE"/>
    <property type="match status" value="1"/>
</dbReference>
<comment type="caution">
    <text evidence="5">The sequence shown here is derived from an EMBL/GenBank/DDBJ whole genome shotgun (WGS) entry which is preliminary data.</text>
</comment>
<dbReference type="EMBL" id="JWZX01000516">
    <property type="protein sequence ID" value="KOO52755.1"/>
    <property type="molecule type" value="Genomic_DNA"/>
</dbReference>
<dbReference type="Pfam" id="PF02055">
    <property type="entry name" value="Glyco_hydro_30"/>
    <property type="match status" value="2"/>
</dbReference>
<sequence>MLCNDFSTQAPWSTYDDVPGDVGMVNFTIERDLRPNGTIPFLKRAYSAGFNGTLQAYMDFPPDWMLVDSLPLLGVVEPKYYDALALYFARYVEAYRSHGLALTFLEAFNEPADSYTKMGAPQLAKFLGQHLGPLFERRGLWPLVKLSYGGQATRESAGIFVPTVMADEGARKYMDVIAYHGYDCQYEDDGSCNDARQRYDAIDSLARAYPGRPLWMTEICYAYNGDDPNCKSAATLSKCTDWPRDPELAPPLPRTDWADGPTWGHRIIKEVQAGASGWIYWNLLLNAQGGPFAYSPQHGDFGDNFQQPIVVVDAPSFHPTALFYFLAHFSRFVRPGVARLGTREAALPEGVSAVAFEAPAEEQHTPSPNGAVLQLVNRATSERQVTVCSGERIAEVMLPATSITTAMWSA</sequence>
<evidence type="ECO:0000256" key="2">
    <source>
        <dbReference type="ARBA" id="ARBA00022729"/>
    </source>
</evidence>
<evidence type="ECO:0000259" key="4">
    <source>
        <dbReference type="Pfam" id="PF02055"/>
    </source>
</evidence>
<dbReference type="InterPro" id="IPR017853">
    <property type="entry name" value="GH"/>
</dbReference>
<evidence type="ECO:0000313" key="5">
    <source>
        <dbReference type="EMBL" id="KOO52755.1"/>
    </source>
</evidence>
<dbReference type="PANTHER" id="PTHR11069">
    <property type="entry name" value="GLUCOSYLCERAMIDASE"/>
    <property type="match status" value="1"/>
</dbReference>
<dbReference type="GO" id="GO:0016020">
    <property type="term" value="C:membrane"/>
    <property type="evidence" value="ECO:0007669"/>
    <property type="project" value="GOC"/>
</dbReference>
<gene>
    <name evidence="5" type="ORF">Ctob_014342</name>
</gene>
<dbReference type="Gene3D" id="3.20.20.80">
    <property type="entry name" value="Glycosidases"/>
    <property type="match status" value="1"/>
</dbReference>
<keyword evidence="2" id="KW-0732">Signal</keyword>
<dbReference type="AlphaFoldDB" id="A0A0M0LNU8"/>
<dbReference type="OrthoDB" id="2160638at2759"/>
<reference evidence="6" key="1">
    <citation type="journal article" date="2015" name="PLoS Genet.">
        <title>Genome Sequence and Transcriptome Analyses of Chrysochromulina tobin: Metabolic Tools for Enhanced Algal Fitness in the Prominent Order Prymnesiales (Haptophyceae).</title>
        <authorList>
            <person name="Hovde B.T."/>
            <person name="Deodato C.R."/>
            <person name="Hunsperger H.M."/>
            <person name="Ryken S.A."/>
            <person name="Yost W."/>
            <person name="Jha R.K."/>
            <person name="Patterson J."/>
            <person name="Monnat R.J. Jr."/>
            <person name="Barlow S.B."/>
            <person name="Starkenburg S.R."/>
            <person name="Cattolico R.A."/>
        </authorList>
    </citation>
    <scope>NUCLEOTIDE SEQUENCE</scope>
    <source>
        <strain evidence="6">CCMP291</strain>
    </source>
</reference>
<evidence type="ECO:0000256" key="1">
    <source>
        <dbReference type="ARBA" id="ARBA00005382"/>
    </source>
</evidence>
<dbReference type="GO" id="GO:0004348">
    <property type="term" value="F:glucosylceramidase activity"/>
    <property type="evidence" value="ECO:0007669"/>
    <property type="project" value="InterPro"/>
</dbReference>
<evidence type="ECO:0000256" key="3">
    <source>
        <dbReference type="ARBA" id="ARBA00022801"/>
    </source>
</evidence>
<protein>
    <submittedName>
        <fullName evidence="5">Glycosyl family 30</fullName>
    </submittedName>
</protein>
<dbReference type="Proteomes" id="UP000037460">
    <property type="component" value="Unassembled WGS sequence"/>
</dbReference>
<dbReference type="SUPFAM" id="SSF51445">
    <property type="entry name" value="(Trans)glycosidases"/>
    <property type="match status" value="1"/>
</dbReference>
<feature type="domain" description="Glycosyl hydrolase family 30 TIM-barrel" evidence="4">
    <location>
        <begin position="3"/>
        <end position="191"/>
    </location>
</feature>
<comment type="similarity">
    <text evidence="1">Belongs to the glycosyl hydrolase 30 family.</text>
</comment>
<dbReference type="GO" id="GO:0006680">
    <property type="term" value="P:glucosylceramide catabolic process"/>
    <property type="evidence" value="ECO:0007669"/>
    <property type="project" value="TreeGrafter"/>
</dbReference>